<protein>
    <submittedName>
        <fullName evidence="1">Uncharacterized protein</fullName>
    </submittedName>
</protein>
<proteinExistence type="predicted"/>
<sequence length="175" mass="17913">MRTRAEAVSRRLQWAGALTVVLFTVSAATAAQALWHSRTALAAGTLTAGSLDLATQWVGAWTSWNPLYPGRASDTATLRVTETAAGGTTLRWRLTATPVVSADLAPYVTTQVYVGACGSGTPISPTTGYAPAGGLSPGQSVDLCLRVTLATSAPPNVQGKAVAPAITVTADQVMS</sequence>
<organism evidence="1 2">
    <name type="scientific">Microbacterium phycohabitans</name>
    <dbReference type="NCBI Taxonomy" id="3075993"/>
    <lineage>
        <taxon>Bacteria</taxon>
        <taxon>Bacillati</taxon>
        <taxon>Actinomycetota</taxon>
        <taxon>Actinomycetes</taxon>
        <taxon>Micrococcales</taxon>
        <taxon>Microbacteriaceae</taxon>
        <taxon>Microbacterium</taxon>
    </lineage>
</organism>
<dbReference type="EMBL" id="JAWDIT010000003">
    <property type="protein sequence ID" value="MDU0346111.1"/>
    <property type="molecule type" value="Genomic_DNA"/>
</dbReference>
<keyword evidence="2" id="KW-1185">Reference proteome</keyword>
<name>A0ABU3SMR1_9MICO</name>
<evidence type="ECO:0000313" key="1">
    <source>
        <dbReference type="EMBL" id="MDU0346111.1"/>
    </source>
</evidence>
<evidence type="ECO:0000313" key="2">
    <source>
        <dbReference type="Proteomes" id="UP001261125"/>
    </source>
</evidence>
<comment type="caution">
    <text evidence="1">The sequence shown here is derived from an EMBL/GenBank/DDBJ whole genome shotgun (WGS) entry which is preliminary data.</text>
</comment>
<dbReference type="RefSeq" id="WP_316004516.1">
    <property type="nucleotide sequence ID" value="NZ_JAWDIT010000003.1"/>
</dbReference>
<dbReference type="Proteomes" id="UP001261125">
    <property type="component" value="Unassembled WGS sequence"/>
</dbReference>
<gene>
    <name evidence="1" type="ORF">RWH44_10405</name>
</gene>
<accession>A0ABU3SMR1</accession>
<reference evidence="1 2" key="1">
    <citation type="submission" date="2023-09" db="EMBL/GenBank/DDBJ databases">
        <title>Microbacterium fusihabitans sp. nov., Microbacterium phycihabitans sp. nov., and Microbacterium cervinum sp. nov., isolated from dried seaweeds of beach.</title>
        <authorList>
            <person name="Lee S.D."/>
        </authorList>
    </citation>
    <scope>NUCLEOTIDE SEQUENCE [LARGE SCALE GENOMIC DNA]</scope>
    <source>
        <strain evidence="1 2">KSW2-29</strain>
    </source>
</reference>